<dbReference type="VEuPathDB" id="FungiDB:MPH_00070"/>
<dbReference type="Proteomes" id="UP000007129">
    <property type="component" value="Unassembled WGS sequence"/>
</dbReference>
<sequence length="257" mass="27698">MFSTQRLQGLNRLSLQVLCPRSCSGLFRHVASFRPSAISGCYRERGETPGKKGAMGQSAAGAGTCRNLQQISQRSPEFFSFLRDRLPPLLVSQTGPLADREGPEETVGKAYNIGSCSDVSLGFSPNLEPTVAGPVLVQLLCRGLSRIARHVEEQGREDDALQVGGCGQRVQCRERVKNRAVDVKFNVFNPLLSVFGQKFQEGVQCGRIVEAEAAAEEERSGLGMRGLIKQDEACVGLPGAVYDAARLGSFVGIVVPD</sequence>
<dbReference type="InParanoid" id="K2SCC6"/>
<name>K2SCC6_MACPH</name>
<dbReference type="AlphaFoldDB" id="K2SCC6"/>
<dbReference type="EMBL" id="AHHD01000006">
    <property type="protein sequence ID" value="EKG22602.1"/>
    <property type="molecule type" value="Genomic_DNA"/>
</dbReference>
<accession>K2SCC6</accession>
<comment type="caution">
    <text evidence="1">The sequence shown here is derived from an EMBL/GenBank/DDBJ whole genome shotgun (WGS) entry which is preliminary data.</text>
</comment>
<reference evidence="1 2" key="1">
    <citation type="journal article" date="2012" name="BMC Genomics">
        <title>Tools to kill: Genome of one of the most destructive plant pathogenic fungi Macrophomina phaseolina.</title>
        <authorList>
            <person name="Islam M.S."/>
            <person name="Haque M.S."/>
            <person name="Islam M.M."/>
            <person name="Emdad E.M."/>
            <person name="Halim A."/>
            <person name="Hossen Q.M.M."/>
            <person name="Hossain M.Z."/>
            <person name="Ahmed B."/>
            <person name="Rahim S."/>
            <person name="Rahman M.S."/>
            <person name="Alam M.M."/>
            <person name="Hou S."/>
            <person name="Wan X."/>
            <person name="Saito J.A."/>
            <person name="Alam M."/>
        </authorList>
    </citation>
    <scope>NUCLEOTIDE SEQUENCE [LARGE SCALE GENOMIC DNA]</scope>
    <source>
        <strain evidence="1 2">MS6</strain>
    </source>
</reference>
<evidence type="ECO:0000313" key="1">
    <source>
        <dbReference type="EMBL" id="EKG22602.1"/>
    </source>
</evidence>
<protein>
    <submittedName>
        <fullName evidence="1">Uncharacterized protein</fullName>
    </submittedName>
</protein>
<evidence type="ECO:0000313" key="2">
    <source>
        <dbReference type="Proteomes" id="UP000007129"/>
    </source>
</evidence>
<gene>
    <name evidence="1" type="ORF">MPH_00070</name>
</gene>
<proteinExistence type="predicted"/>
<organism evidence="1 2">
    <name type="scientific">Macrophomina phaseolina (strain MS6)</name>
    <name type="common">Charcoal rot fungus</name>
    <dbReference type="NCBI Taxonomy" id="1126212"/>
    <lineage>
        <taxon>Eukaryota</taxon>
        <taxon>Fungi</taxon>
        <taxon>Dikarya</taxon>
        <taxon>Ascomycota</taxon>
        <taxon>Pezizomycotina</taxon>
        <taxon>Dothideomycetes</taxon>
        <taxon>Dothideomycetes incertae sedis</taxon>
        <taxon>Botryosphaeriales</taxon>
        <taxon>Botryosphaeriaceae</taxon>
        <taxon>Macrophomina</taxon>
    </lineage>
</organism>
<dbReference type="HOGENOM" id="CLU_1082097_0_0_1"/>